<comment type="caution">
    <text evidence="1">The sequence shown here is derived from an EMBL/GenBank/DDBJ whole genome shotgun (WGS) entry which is preliminary data.</text>
</comment>
<proteinExistence type="predicted"/>
<accession>A0ABN3VHQ9</accession>
<keyword evidence="2" id="KW-1185">Reference proteome</keyword>
<name>A0ABN3VHQ9_9PSEU</name>
<gene>
    <name evidence="1" type="ORF">GCM10010470_47180</name>
</gene>
<dbReference type="RefSeq" id="WP_344683146.1">
    <property type="nucleotide sequence ID" value="NZ_BAAAUX010000019.1"/>
</dbReference>
<evidence type="ECO:0000313" key="1">
    <source>
        <dbReference type="EMBL" id="GAA2806479.1"/>
    </source>
</evidence>
<reference evidence="1 2" key="1">
    <citation type="journal article" date="2019" name="Int. J. Syst. Evol. Microbiol.">
        <title>The Global Catalogue of Microorganisms (GCM) 10K type strain sequencing project: providing services to taxonomists for standard genome sequencing and annotation.</title>
        <authorList>
            <consortium name="The Broad Institute Genomics Platform"/>
            <consortium name="The Broad Institute Genome Sequencing Center for Infectious Disease"/>
            <person name="Wu L."/>
            <person name="Ma J."/>
        </authorList>
    </citation>
    <scope>NUCLEOTIDE SEQUENCE [LARGE SCALE GENOMIC DNA]</scope>
    <source>
        <strain evidence="1 2">JCM 9383</strain>
    </source>
</reference>
<sequence>MPAASMLVRAVAREQAEFDRDAREAADLAARIVKRPTASLVSGDLSRLSHAVAELVRRHTRIQASTEAVTLMAAEPTTDRTTQ</sequence>
<evidence type="ECO:0008006" key="3">
    <source>
        <dbReference type="Google" id="ProtNLM"/>
    </source>
</evidence>
<dbReference type="Proteomes" id="UP001500979">
    <property type="component" value="Unassembled WGS sequence"/>
</dbReference>
<evidence type="ECO:0000313" key="2">
    <source>
        <dbReference type="Proteomes" id="UP001500979"/>
    </source>
</evidence>
<protein>
    <recommendedName>
        <fullName evidence="3">ANTAR domain-containing protein</fullName>
    </recommendedName>
</protein>
<dbReference type="EMBL" id="BAAAUX010000019">
    <property type="protein sequence ID" value="GAA2806479.1"/>
    <property type="molecule type" value="Genomic_DNA"/>
</dbReference>
<organism evidence="1 2">
    <name type="scientific">Saccharopolyspora taberi</name>
    <dbReference type="NCBI Taxonomy" id="60895"/>
    <lineage>
        <taxon>Bacteria</taxon>
        <taxon>Bacillati</taxon>
        <taxon>Actinomycetota</taxon>
        <taxon>Actinomycetes</taxon>
        <taxon>Pseudonocardiales</taxon>
        <taxon>Pseudonocardiaceae</taxon>
        <taxon>Saccharopolyspora</taxon>
    </lineage>
</organism>